<reference evidence="1 2" key="1">
    <citation type="submission" date="2018-07" db="EMBL/GenBank/DDBJ databases">
        <title>High quality draft genome sequencing of Enterococcus faecium exhibiting probiotic potential isolated from mucus of freshwater fish.</title>
        <authorList>
            <person name="El-Jeni R."/>
            <person name="Ghedira K."/>
            <person name="Abdelhak S."/>
            <person name="El-Bour M."/>
            <person name="Bouhaouala-Zahar B."/>
        </authorList>
    </citation>
    <scope>NUCLEOTIDE SEQUENCE [LARGE SCALE GENOMIC DNA]</scope>
    <source>
        <strain evidence="1 2">R.A73</strain>
    </source>
</reference>
<accession>A0A7V7KVN9</accession>
<comment type="caution">
    <text evidence="1">The sequence shown here is derived from an EMBL/GenBank/DDBJ whole genome shotgun (WGS) entry which is preliminary data.</text>
</comment>
<evidence type="ECO:0000313" key="1">
    <source>
        <dbReference type="EMBL" id="KAA0692218.1"/>
    </source>
</evidence>
<name>A0A7V7KVN9_ENTFC</name>
<dbReference type="AlphaFoldDB" id="A0A7V7KVN9"/>
<proteinExistence type="predicted"/>
<dbReference type="Proteomes" id="UP000448762">
    <property type="component" value="Unassembled WGS sequence"/>
</dbReference>
<dbReference type="EMBL" id="QOVC01000002">
    <property type="protein sequence ID" value="KAA0692218.1"/>
    <property type="molecule type" value="Genomic_DNA"/>
</dbReference>
<organism evidence="1 2">
    <name type="scientific">Enterococcus faecium</name>
    <name type="common">Streptococcus faecium</name>
    <dbReference type="NCBI Taxonomy" id="1352"/>
    <lineage>
        <taxon>Bacteria</taxon>
        <taxon>Bacillati</taxon>
        <taxon>Bacillota</taxon>
        <taxon>Bacilli</taxon>
        <taxon>Lactobacillales</taxon>
        <taxon>Enterococcaceae</taxon>
        <taxon>Enterococcus</taxon>
    </lineage>
</organism>
<protein>
    <submittedName>
        <fullName evidence="1">Uncharacterized protein</fullName>
    </submittedName>
</protein>
<evidence type="ECO:0000313" key="2">
    <source>
        <dbReference type="Proteomes" id="UP000448762"/>
    </source>
</evidence>
<gene>
    <name evidence="1" type="ORF">DTX73_03220</name>
</gene>
<sequence>MKFFYSILFPPQIFLTNREYRPSSFLREVPTFLYDRHFLVTNVNLQMFQRLKKFLFFSKYSSFFGESIKTAEEETLLVHKMKGACYDTMRIFFKER</sequence>